<evidence type="ECO:0000313" key="4">
    <source>
        <dbReference type="Proteomes" id="UP000199459"/>
    </source>
</evidence>
<reference evidence="3" key="2">
    <citation type="submission" date="2016-10" db="EMBL/GenBank/DDBJ databases">
        <authorList>
            <person name="Varghese N."/>
            <person name="Submissions S."/>
        </authorList>
    </citation>
    <scope>NUCLEOTIDE SEQUENCE [LARGE SCALE GENOMIC DNA]</scope>
    <source>
        <strain evidence="3">Nm71</strain>
    </source>
</reference>
<dbReference type="RefSeq" id="WP_090634221.1">
    <property type="nucleotide sequence ID" value="NZ_FOCP01000026.1"/>
</dbReference>
<sequence length="76" mass="8424">MSTNVENKPKQVTWFNGCGGRIGIVVGEQGDYAYIGMALRHDEDDDVDHIMKYGAKFPLEAAMLLPVSKDYTKAES</sequence>
<accession>A0A1I0EQ19</accession>
<dbReference type="EMBL" id="FOIA01000029">
    <property type="protein sequence ID" value="SET46707.1"/>
    <property type="molecule type" value="Genomic_DNA"/>
</dbReference>
<evidence type="ECO:0000313" key="2">
    <source>
        <dbReference type="EMBL" id="SET46707.1"/>
    </source>
</evidence>
<dbReference type="STRING" id="917.SAMN05216326_12912"/>
<dbReference type="EMBL" id="FOCP01000026">
    <property type="protein sequence ID" value="SEN58929.1"/>
    <property type="molecule type" value="Genomic_DNA"/>
</dbReference>
<evidence type="ECO:0000313" key="1">
    <source>
        <dbReference type="EMBL" id="SEN58929.1"/>
    </source>
</evidence>
<keyword evidence="3" id="KW-1185">Reference proteome</keyword>
<organism evidence="2 3">
    <name type="scientific">Nitrosomonas marina</name>
    <dbReference type="NCBI Taxonomy" id="917"/>
    <lineage>
        <taxon>Bacteria</taxon>
        <taxon>Pseudomonadati</taxon>
        <taxon>Pseudomonadota</taxon>
        <taxon>Betaproteobacteria</taxon>
        <taxon>Nitrosomonadales</taxon>
        <taxon>Nitrosomonadaceae</taxon>
        <taxon>Nitrosomonas</taxon>
    </lineage>
</organism>
<dbReference type="Proteomes" id="UP000199345">
    <property type="component" value="Unassembled WGS sequence"/>
</dbReference>
<name>A0A1I0EQ19_9PROT</name>
<dbReference type="OrthoDB" id="8547936at2"/>
<protein>
    <submittedName>
        <fullName evidence="2">Uncharacterized protein</fullName>
    </submittedName>
</protein>
<gene>
    <name evidence="1" type="ORF">SAMN05216325_1266</name>
    <name evidence="2" type="ORF">SAMN05216326_12912</name>
</gene>
<dbReference type="Proteomes" id="UP000199459">
    <property type="component" value="Unassembled WGS sequence"/>
</dbReference>
<evidence type="ECO:0000313" key="3">
    <source>
        <dbReference type="Proteomes" id="UP000199345"/>
    </source>
</evidence>
<proteinExistence type="predicted"/>
<reference evidence="2 4" key="1">
    <citation type="submission" date="2016-10" db="EMBL/GenBank/DDBJ databases">
        <authorList>
            <person name="de Groot N.N."/>
        </authorList>
    </citation>
    <scope>NUCLEOTIDE SEQUENCE [LARGE SCALE GENOMIC DNA]</scope>
    <source>
        <strain evidence="1 4">Nm22</strain>
        <strain evidence="2">Nm71</strain>
    </source>
</reference>
<dbReference type="AlphaFoldDB" id="A0A1I0EQ19"/>